<accession>A0A2T3ALC3</accession>
<dbReference type="Proteomes" id="UP000241462">
    <property type="component" value="Unassembled WGS sequence"/>
</dbReference>
<reference evidence="1 2" key="1">
    <citation type="journal article" date="2018" name="Mycol. Prog.">
        <title>Coniella lustricola, a new species from submerged detritus.</title>
        <authorList>
            <person name="Raudabaugh D.B."/>
            <person name="Iturriaga T."/>
            <person name="Carver A."/>
            <person name="Mondo S."/>
            <person name="Pangilinan J."/>
            <person name="Lipzen A."/>
            <person name="He G."/>
            <person name="Amirebrahimi M."/>
            <person name="Grigoriev I.V."/>
            <person name="Miller A.N."/>
        </authorList>
    </citation>
    <scope>NUCLEOTIDE SEQUENCE [LARGE SCALE GENOMIC DNA]</scope>
    <source>
        <strain evidence="1 2">B22-T-1</strain>
    </source>
</reference>
<dbReference type="EMBL" id="KZ678377">
    <property type="protein sequence ID" value="PSS02520.1"/>
    <property type="molecule type" value="Genomic_DNA"/>
</dbReference>
<organism evidence="1 2">
    <name type="scientific">Coniella lustricola</name>
    <dbReference type="NCBI Taxonomy" id="2025994"/>
    <lineage>
        <taxon>Eukaryota</taxon>
        <taxon>Fungi</taxon>
        <taxon>Dikarya</taxon>
        <taxon>Ascomycota</taxon>
        <taxon>Pezizomycotina</taxon>
        <taxon>Sordariomycetes</taxon>
        <taxon>Sordariomycetidae</taxon>
        <taxon>Diaporthales</taxon>
        <taxon>Schizoparmaceae</taxon>
        <taxon>Coniella</taxon>
    </lineage>
</organism>
<sequence>MSASEMPRLLPPSPLSVCCVALRLSLALERFPPRHTCPKQENSSAPRHMHSSIWREKGNTVIPVFFFFGSLLRTHLGSLCSGMTTLSHAPLPFSGCSFGTVLVVGIYAAPSLLTKASRVA</sequence>
<dbReference type="AlphaFoldDB" id="A0A2T3ALC3"/>
<dbReference type="InParanoid" id="A0A2T3ALC3"/>
<protein>
    <submittedName>
        <fullName evidence="1">Uncharacterized protein</fullName>
    </submittedName>
</protein>
<gene>
    <name evidence="1" type="ORF">BD289DRAFT_240725</name>
</gene>
<evidence type="ECO:0000313" key="1">
    <source>
        <dbReference type="EMBL" id="PSS02520.1"/>
    </source>
</evidence>
<keyword evidence="2" id="KW-1185">Reference proteome</keyword>
<proteinExistence type="predicted"/>
<evidence type="ECO:0000313" key="2">
    <source>
        <dbReference type="Proteomes" id="UP000241462"/>
    </source>
</evidence>
<name>A0A2T3ALC3_9PEZI</name>